<name>A0A2M7XD71_9BACT</name>
<dbReference type="EMBL" id="PFWT01000025">
    <property type="protein sequence ID" value="PJA45819.1"/>
    <property type="molecule type" value="Genomic_DNA"/>
</dbReference>
<accession>A0A2M7XD71</accession>
<reference evidence="6" key="1">
    <citation type="submission" date="2017-09" db="EMBL/GenBank/DDBJ databases">
        <title>Depth-based differentiation of microbial function through sediment-hosted aquifers and enrichment of novel symbionts in the deep terrestrial subsurface.</title>
        <authorList>
            <person name="Probst A.J."/>
            <person name="Ladd B."/>
            <person name="Jarett J.K."/>
            <person name="Geller-Mcgrath D.E."/>
            <person name="Sieber C.M.K."/>
            <person name="Emerson J.B."/>
            <person name="Anantharaman K."/>
            <person name="Thomas B.C."/>
            <person name="Malmstrom R."/>
            <person name="Stieglmeier M."/>
            <person name="Klingl A."/>
            <person name="Woyke T."/>
            <person name="Ryan C.M."/>
            <person name="Banfield J.F."/>
        </authorList>
    </citation>
    <scope>NUCLEOTIDE SEQUENCE [LARGE SCALE GENOMIC DNA]</scope>
</reference>
<dbReference type="Pfam" id="PF00675">
    <property type="entry name" value="Peptidase_M16"/>
    <property type="match status" value="1"/>
</dbReference>
<dbReference type="SUPFAM" id="SSF63411">
    <property type="entry name" value="LuxS/MPP-like metallohydrolase"/>
    <property type="match status" value="2"/>
</dbReference>
<dbReference type="InterPro" id="IPR007863">
    <property type="entry name" value="Peptidase_M16_C"/>
</dbReference>
<comment type="caution">
    <text evidence="5">The sequence shown here is derived from an EMBL/GenBank/DDBJ whole genome shotgun (WGS) entry which is preliminary data.</text>
</comment>
<feature type="domain" description="Peptidase M16 N-terminal" evidence="3">
    <location>
        <begin position="20"/>
        <end position="159"/>
    </location>
</feature>
<dbReference type="GO" id="GO:0046872">
    <property type="term" value="F:metal ion binding"/>
    <property type="evidence" value="ECO:0007669"/>
    <property type="project" value="InterPro"/>
</dbReference>
<comment type="similarity">
    <text evidence="1 2">Belongs to the peptidase M16 family.</text>
</comment>
<evidence type="ECO:0000259" key="3">
    <source>
        <dbReference type="Pfam" id="PF00675"/>
    </source>
</evidence>
<evidence type="ECO:0000256" key="2">
    <source>
        <dbReference type="RuleBase" id="RU004447"/>
    </source>
</evidence>
<organism evidence="5 6">
    <name type="scientific">Candidatus Uhrbacteria bacterium CG_4_9_14_3_um_filter_41_35</name>
    <dbReference type="NCBI Taxonomy" id="1975034"/>
    <lineage>
        <taxon>Bacteria</taxon>
        <taxon>Candidatus Uhriibacteriota</taxon>
    </lineage>
</organism>
<dbReference type="InterPro" id="IPR050361">
    <property type="entry name" value="MPP/UQCRC_Complex"/>
</dbReference>
<dbReference type="GO" id="GO:0004222">
    <property type="term" value="F:metalloendopeptidase activity"/>
    <property type="evidence" value="ECO:0007669"/>
    <property type="project" value="InterPro"/>
</dbReference>
<dbReference type="InterPro" id="IPR011765">
    <property type="entry name" value="Pept_M16_N"/>
</dbReference>
<evidence type="ECO:0008006" key="7">
    <source>
        <dbReference type="Google" id="ProtNLM"/>
    </source>
</evidence>
<evidence type="ECO:0000313" key="5">
    <source>
        <dbReference type="EMBL" id="PJA45819.1"/>
    </source>
</evidence>
<dbReference type="Gene3D" id="3.30.830.10">
    <property type="entry name" value="Metalloenzyme, LuxS/M16 peptidase-like"/>
    <property type="match status" value="2"/>
</dbReference>
<feature type="domain" description="Peptidase M16 C-terminal" evidence="4">
    <location>
        <begin position="167"/>
        <end position="343"/>
    </location>
</feature>
<dbReference type="InterPro" id="IPR001431">
    <property type="entry name" value="Pept_M16_Zn_BS"/>
</dbReference>
<gene>
    <name evidence="5" type="ORF">CO173_04585</name>
</gene>
<dbReference type="PANTHER" id="PTHR11851">
    <property type="entry name" value="METALLOPROTEASE"/>
    <property type="match status" value="1"/>
</dbReference>
<dbReference type="Pfam" id="PF05193">
    <property type="entry name" value="Peptidase_M16_C"/>
    <property type="match status" value="1"/>
</dbReference>
<dbReference type="InterPro" id="IPR011249">
    <property type="entry name" value="Metalloenz_LuxS/M16"/>
</dbReference>
<evidence type="ECO:0000256" key="1">
    <source>
        <dbReference type="ARBA" id="ARBA00007261"/>
    </source>
</evidence>
<dbReference type="AlphaFoldDB" id="A0A2M7XD71"/>
<dbReference type="Proteomes" id="UP000231263">
    <property type="component" value="Unassembled WGS sequence"/>
</dbReference>
<protein>
    <recommendedName>
        <fullName evidence="7">Peptidase M16</fullName>
    </recommendedName>
</protein>
<proteinExistence type="inferred from homology"/>
<evidence type="ECO:0000313" key="6">
    <source>
        <dbReference type="Proteomes" id="UP000231263"/>
    </source>
</evidence>
<dbReference type="GO" id="GO:0006508">
    <property type="term" value="P:proteolysis"/>
    <property type="evidence" value="ECO:0007669"/>
    <property type="project" value="InterPro"/>
</dbReference>
<dbReference type="PROSITE" id="PS00143">
    <property type="entry name" value="INSULINASE"/>
    <property type="match status" value="1"/>
</dbReference>
<evidence type="ECO:0000259" key="4">
    <source>
        <dbReference type="Pfam" id="PF05193"/>
    </source>
</evidence>
<dbReference type="PANTHER" id="PTHR11851:SF49">
    <property type="entry name" value="MITOCHONDRIAL-PROCESSING PEPTIDASE SUBUNIT ALPHA"/>
    <property type="match status" value="1"/>
</dbReference>
<sequence>MIKPKKLNNGMRVHLVPFSGTEASTVLVLTKVGSRYEEDNVLGGSHFIEHLMFKGTERRPNTIDISKTLDRYGANYNAYTGKDLTGYYVKIDAEKTNIAIDLLHDMMYHSLYDPKEIDKERGVIIEEIKMYEENPIMHLEDLLEIAMFKGSRLGKEIAGSPESIRNMKREDLIEYRDRYYVPSETVIVIAGKVPEDAMEQLEKTFGTVKEATKPASFIPFGEMPEQEKPKVEFQTKEVEQVQIGISFPGPGKRHDDVPALSILAKILGGAMSSRLFIEVRERRGLCYTIRASYETYEDVGMFMVRAGLDEKRLSEATKTIYEELEKVVSGGVTAEELEYAKDNIAGGLKLALENSSAQAEFVGQQELFLGEVRTVDERIAKFQEVTMADIQRVAGDVFNFKKIALAAIGPYESEEALLKHFPAIK</sequence>